<gene>
    <name evidence="1" type="ORF">METZ01_LOCUS175662</name>
</gene>
<name>A0A382C9L0_9ZZZZ</name>
<reference evidence="1" key="1">
    <citation type="submission" date="2018-05" db="EMBL/GenBank/DDBJ databases">
        <authorList>
            <person name="Lanie J.A."/>
            <person name="Ng W.-L."/>
            <person name="Kazmierczak K.M."/>
            <person name="Andrzejewski T.M."/>
            <person name="Davidsen T.M."/>
            <person name="Wayne K.J."/>
            <person name="Tettelin H."/>
            <person name="Glass J.I."/>
            <person name="Rusch D."/>
            <person name="Podicherti R."/>
            <person name="Tsui H.-C.T."/>
            <person name="Winkler M.E."/>
        </authorList>
    </citation>
    <scope>NUCLEOTIDE SEQUENCE</scope>
</reference>
<organism evidence="1">
    <name type="scientific">marine metagenome</name>
    <dbReference type="NCBI Taxonomy" id="408172"/>
    <lineage>
        <taxon>unclassified sequences</taxon>
        <taxon>metagenomes</taxon>
        <taxon>ecological metagenomes</taxon>
    </lineage>
</organism>
<protein>
    <submittedName>
        <fullName evidence="1">Uncharacterized protein</fullName>
    </submittedName>
</protein>
<dbReference type="AlphaFoldDB" id="A0A382C9L0"/>
<accession>A0A382C9L0</accession>
<feature type="non-terminal residue" evidence="1">
    <location>
        <position position="1"/>
    </location>
</feature>
<sequence>VLPPRLGGVPYPVSINRVCIHVDVGKVDHLISVAG</sequence>
<proteinExistence type="predicted"/>
<dbReference type="EMBL" id="UINC01033470">
    <property type="protein sequence ID" value="SVB22808.1"/>
    <property type="molecule type" value="Genomic_DNA"/>
</dbReference>
<feature type="non-terminal residue" evidence="1">
    <location>
        <position position="35"/>
    </location>
</feature>
<evidence type="ECO:0000313" key="1">
    <source>
        <dbReference type="EMBL" id="SVB22808.1"/>
    </source>
</evidence>